<keyword evidence="1" id="KW-0812">Transmembrane</keyword>
<evidence type="ECO:0000313" key="2">
    <source>
        <dbReference type="EMBL" id="QDE35194.1"/>
    </source>
</evidence>
<feature type="transmembrane region" description="Helical" evidence="1">
    <location>
        <begin position="12"/>
        <end position="37"/>
    </location>
</feature>
<sequence>MKANDSLQTGPAVSWLVVRGALIVVVAVGAVALCPLIGWQAAAVVLAILAAALPQTFAAWGSIGCLVIGMLISEPDLGRAMIAVLVVQLIHVLMSLSLVIPAGSRVVIAALRPSALRLLAVQAIAQPVTVVLMIVGGVATQGSAQTVPWAAVAGAGAVVALTATLLVRANRRAP</sequence>
<dbReference type="Proteomes" id="UP000316125">
    <property type="component" value="Chromosome"/>
</dbReference>
<feature type="transmembrane region" description="Helical" evidence="1">
    <location>
        <begin position="78"/>
        <end position="103"/>
    </location>
</feature>
<keyword evidence="1" id="KW-1133">Transmembrane helix</keyword>
<reference evidence="2 3" key="1">
    <citation type="submission" date="2019-06" db="EMBL/GenBank/DDBJ databases">
        <title>Complete genome of Microbacterium foliorum M2.</title>
        <authorList>
            <person name="Cao G."/>
        </authorList>
    </citation>
    <scope>NUCLEOTIDE SEQUENCE [LARGE SCALE GENOMIC DNA]</scope>
    <source>
        <strain evidence="2 3">M2</strain>
    </source>
</reference>
<feature type="transmembrane region" description="Helical" evidence="1">
    <location>
        <begin position="44"/>
        <end position="72"/>
    </location>
</feature>
<gene>
    <name evidence="2" type="ORF">FIV50_10580</name>
</gene>
<keyword evidence="1" id="KW-0472">Membrane</keyword>
<organism evidence="2 3">
    <name type="scientific">Microbacterium foliorum</name>
    <dbReference type="NCBI Taxonomy" id="104336"/>
    <lineage>
        <taxon>Bacteria</taxon>
        <taxon>Bacillati</taxon>
        <taxon>Actinomycetota</taxon>
        <taxon>Actinomycetes</taxon>
        <taxon>Micrococcales</taxon>
        <taxon>Microbacteriaceae</taxon>
        <taxon>Microbacterium</taxon>
    </lineage>
</organism>
<dbReference type="OrthoDB" id="5074331at2"/>
<dbReference type="AlphaFoldDB" id="A0A4Y5YR13"/>
<dbReference type="EMBL" id="CP041040">
    <property type="protein sequence ID" value="QDE35194.1"/>
    <property type="molecule type" value="Genomic_DNA"/>
</dbReference>
<name>A0A4Y5YR13_9MICO</name>
<accession>A0A4Y5YR13</accession>
<protein>
    <submittedName>
        <fullName evidence="2">Uncharacterized protein</fullName>
    </submittedName>
</protein>
<dbReference type="RefSeq" id="WP_140037402.1">
    <property type="nucleotide sequence ID" value="NZ_CP041040.1"/>
</dbReference>
<evidence type="ECO:0000256" key="1">
    <source>
        <dbReference type="SAM" id="Phobius"/>
    </source>
</evidence>
<evidence type="ECO:0000313" key="3">
    <source>
        <dbReference type="Proteomes" id="UP000316125"/>
    </source>
</evidence>
<proteinExistence type="predicted"/>
<feature type="transmembrane region" description="Helical" evidence="1">
    <location>
        <begin position="147"/>
        <end position="167"/>
    </location>
</feature>
<feature type="transmembrane region" description="Helical" evidence="1">
    <location>
        <begin position="115"/>
        <end position="135"/>
    </location>
</feature>